<evidence type="ECO:0000313" key="2">
    <source>
        <dbReference type="Proteomes" id="UP000824890"/>
    </source>
</evidence>
<protein>
    <submittedName>
        <fullName evidence="1">Uncharacterized protein</fullName>
    </submittedName>
</protein>
<sequence>LSKEAKKDEAVRHALSVRAAVISGNCVPFFRLYKTAPNKNKGDRSLCGEDESVSLISRSCRPTIPISYLAQVLGFTGASGQVLVWKCVLNEKESNGMEVCSELLKPMVLASYLTVTEICFLIPRRQQRVSSYQNLKMQLLMENDI</sequence>
<dbReference type="EMBL" id="JAGKQM010000013">
    <property type="protein sequence ID" value="KAH0889761.1"/>
    <property type="molecule type" value="Genomic_DNA"/>
</dbReference>
<comment type="caution">
    <text evidence="1">The sequence shown here is derived from an EMBL/GenBank/DDBJ whole genome shotgun (WGS) entry which is preliminary data.</text>
</comment>
<organism evidence="1 2">
    <name type="scientific">Brassica napus</name>
    <name type="common">Rape</name>
    <dbReference type="NCBI Taxonomy" id="3708"/>
    <lineage>
        <taxon>Eukaryota</taxon>
        <taxon>Viridiplantae</taxon>
        <taxon>Streptophyta</taxon>
        <taxon>Embryophyta</taxon>
        <taxon>Tracheophyta</taxon>
        <taxon>Spermatophyta</taxon>
        <taxon>Magnoliopsida</taxon>
        <taxon>eudicotyledons</taxon>
        <taxon>Gunneridae</taxon>
        <taxon>Pentapetalae</taxon>
        <taxon>rosids</taxon>
        <taxon>malvids</taxon>
        <taxon>Brassicales</taxon>
        <taxon>Brassicaceae</taxon>
        <taxon>Brassiceae</taxon>
        <taxon>Brassica</taxon>
    </lineage>
</organism>
<reference evidence="1 2" key="1">
    <citation type="submission" date="2021-05" db="EMBL/GenBank/DDBJ databases">
        <title>Genome Assembly of Synthetic Allotetraploid Brassica napus Reveals Homoeologous Exchanges between Subgenomes.</title>
        <authorList>
            <person name="Davis J.T."/>
        </authorList>
    </citation>
    <scope>NUCLEOTIDE SEQUENCE [LARGE SCALE GENOMIC DNA]</scope>
    <source>
        <strain evidence="2">cv. Da-Ae</strain>
        <tissue evidence="1">Seedling</tissue>
    </source>
</reference>
<dbReference type="PANTHER" id="PTHR12436">
    <property type="entry name" value="80 KDA MCM3-ASSOCIATED PROTEIN"/>
    <property type="match status" value="1"/>
</dbReference>
<dbReference type="InterPro" id="IPR045107">
    <property type="entry name" value="SAC3/GANP/THP3"/>
</dbReference>
<evidence type="ECO:0000313" key="1">
    <source>
        <dbReference type="EMBL" id="KAH0889761.1"/>
    </source>
</evidence>
<keyword evidence="2" id="KW-1185">Reference proteome</keyword>
<accession>A0ABQ8ACA7</accession>
<proteinExistence type="predicted"/>
<dbReference type="PANTHER" id="PTHR12436:SF4">
    <property type="entry name" value="LEUKOCYTE RECEPTOR CLUSTER MEMBER 8"/>
    <property type="match status" value="1"/>
</dbReference>
<dbReference type="Gene3D" id="1.25.40.990">
    <property type="match status" value="1"/>
</dbReference>
<gene>
    <name evidence="1" type="ORF">HID58_052190</name>
</gene>
<dbReference type="Proteomes" id="UP000824890">
    <property type="component" value="Unassembled WGS sequence"/>
</dbReference>
<feature type="non-terminal residue" evidence="1">
    <location>
        <position position="1"/>
    </location>
</feature>
<name>A0ABQ8ACA7_BRANA</name>